<dbReference type="Pfam" id="PF17885">
    <property type="entry name" value="Smoa_sbd"/>
    <property type="match status" value="1"/>
</dbReference>
<proteinExistence type="predicted"/>
<reference evidence="2" key="1">
    <citation type="submission" date="2022-09" db="EMBL/GenBank/DDBJ databases">
        <title>The genome sequence of Rhodococcus aetherivorans N1.</title>
        <authorList>
            <person name="Jiang W."/>
        </authorList>
    </citation>
    <scope>NUCLEOTIDE SEQUENCE</scope>
    <source>
        <strain evidence="2">N1</strain>
    </source>
</reference>
<evidence type="ECO:0000313" key="3">
    <source>
        <dbReference type="Proteomes" id="UP001163947"/>
    </source>
</evidence>
<dbReference type="SUPFAM" id="SSF51905">
    <property type="entry name" value="FAD/NAD(P)-binding domain"/>
    <property type="match status" value="1"/>
</dbReference>
<evidence type="ECO:0000313" key="2">
    <source>
        <dbReference type="EMBL" id="UYF92685.1"/>
    </source>
</evidence>
<evidence type="ECO:0000259" key="1">
    <source>
        <dbReference type="Pfam" id="PF17885"/>
    </source>
</evidence>
<dbReference type="RefSeq" id="WP_263507466.1">
    <property type="nucleotide sequence ID" value="NZ_CP106982.1"/>
</dbReference>
<name>A0AA46P2I1_9NOCA</name>
<dbReference type="Gene3D" id="3.50.50.60">
    <property type="entry name" value="FAD/NAD(P)-binding domain"/>
    <property type="match status" value="3"/>
</dbReference>
<protein>
    <submittedName>
        <fullName evidence="2">Cadherin repeat domain-containing protein</fullName>
    </submittedName>
</protein>
<gene>
    <name evidence="2" type="ORF">OCS65_19715</name>
</gene>
<dbReference type="GeneID" id="83622695"/>
<dbReference type="InterPro" id="IPR036188">
    <property type="entry name" value="FAD/NAD-bd_sf"/>
</dbReference>
<organism evidence="2 3">
    <name type="scientific">Rhodococcus aetherivorans</name>
    <dbReference type="NCBI Taxonomy" id="191292"/>
    <lineage>
        <taxon>Bacteria</taxon>
        <taxon>Bacillati</taxon>
        <taxon>Actinomycetota</taxon>
        <taxon>Actinomycetes</taxon>
        <taxon>Mycobacteriales</taxon>
        <taxon>Nocardiaceae</taxon>
        <taxon>Rhodococcus</taxon>
    </lineage>
</organism>
<dbReference type="AlphaFoldDB" id="A0AA46P2I1"/>
<dbReference type="EMBL" id="CP106982">
    <property type="protein sequence ID" value="UYF92685.1"/>
    <property type="molecule type" value="Genomic_DNA"/>
</dbReference>
<feature type="domain" description="Styrene monooxygenase StyA putative substrate binding" evidence="1">
    <location>
        <begin position="148"/>
        <end position="260"/>
    </location>
</feature>
<sequence length="455" mass="49083">MRRISVIGAGQAGTLLSMALQANGFQVDLYTDKTAEEILHETSPTGTAALFHRSVATELRLGCPGYDDKGVPMDALHVCFSPKIGQELVHFGSALGDAAGGAVDVRRKSYDRMVRLAELGGNIVVTSVQPDDLDDIAAGSDLTVVSTGKYGLSSLFARDARRSVYDTPQRNLAMVLVRGIPTDGTAFPNRVEGSTGVCFNLFGDAGEIFWVPFLHKSGENVWCLVFEAKPGGPFDCWADVTTVEQAFATASRLARDYAPWDWPSMRNMEPMLDDPHSWLKGRVTPSVRSGLGTTPGGRPMMSLGDTSVAYDPVAGQGAGSGIRQAGHYFDALLARGDGPFDADWITRTFEGVYEEHIAGTYRFTNLLLEPLGKTPQRVLTACFADQRLATRFAQVFDAPPTAFPWLTERAAADRWIGEHTDRRPGAVVAAGTAKILAGQVRNTLRGSHFPRAVSA</sequence>
<dbReference type="Proteomes" id="UP001163947">
    <property type="component" value="Chromosome"/>
</dbReference>
<accession>A0AA46P2I1</accession>
<dbReference type="InterPro" id="IPR041654">
    <property type="entry name" value="StyA_sbd"/>
</dbReference>